<dbReference type="SUPFAM" id="SSF111126">
    <property type="entry name" value="Ligand-binding domain in the NO signalling and Golgi transport"/>
    <property type="match status" value="1"/>
</dbReference>
<sequence length="154" mass="17820">MSNLTSVEEKKQVEAADPLTVPAYGYELIREILIPELLGRETPDLLYWAGKRIARLFPLQAIEEAYAFFQKVGWGNLEVVKQTKNEITYHLSSELIEKRLKEKGKCTFQLEAGYLAQQYEQTKNVITEAFEDPKRKNHKVTITVRWDSKDSVVE</sequence>
<dbReference type="EMBL" id="JBBMFN010000016">
    <property type="protein sequence ID" value="MEQ2465771.1"/>
    <property type="molecule type" value="Genomic_DNA"/>
</dbReference>
<evidence type="ECO:0000313" key="2">
    <source>
        <dbReference type="Proteomes" id="UP001465426"/>
    </source>
</evidence>
<accession>A0ABV1EZ53</accession>
<name>A0ABV1EZ53_9BACI</name>
<reference evidence="1 2" key="1">
    <citation type="submission" date="2024-03" db="EMBL/GenBank/DDBJ databases">
        <title>Human intestinal bacterial collection.</title>
        <authorList>
            <person name="Pauvert C."/>
            <person name="Hitch T.C.A."/>
            <person name="Clavel T."/>
        </authorList>
    </citation>
    <scope>NUCLEOTIDE SEQUENCE [LARGE SCALE GENOMIC DNA]</scope>
    <source>
        <strain evidence="1 2">CLA-SR-H024</strain>
    </source>
</reference>
<dbReference type="InterPro" id="IPR019642">
    <property type="entry name" value="DUF2507"/>
</dbReference>
<dbReference type="Proteomes" id="UP001465426">
    <property type="component" value="Unassembled WGS sequence"/>
</dbReference>
<organism evidence="1 2">
    <name type="scientific">Niallia hominis</name>
    <dbReference type="NCBI Taxonomy" id="3133173"/>
    <lineage>
        <taxon>Bacteria</taxon>
        <taxon>Bacillati</taxon>
        <taxon>Bacillota</taxon>
        <taxon>Bacilli</taxon>
        <taxon>Bacillales</taxon>
        <taxon>Bacillaceae</taxon>
        <taxon>Niallia</taxon>
    </lineage>
</organism>
<dbReference type="InterPro" id="IPR024096">
    <property type="entry name" value="NO_sig/Golgi_transp_ligand-bd"/>
</dbReference>
<dbReference type="Gene3D" id="3.30.1380.20">
    <property type="entry name" value="Trafficking protein particle complex subunit 3"/>
    <property type="match status" value="1"/>
</dbReference>
<dbReference type="Pfam" id="PF10702">
    <property type="entry name" value="DUF2507"/>
    <property type="match status" value="1"/>
</dbReference>
<protein>
    <submittedName>
        <fullName evidence="1">YslB family protein</fullName>
    </submittedName>
</protein>
<comment type="caution">
    <text evidence="1">The sequence shown here is derived from an EMBL/GenBank/DDBJ whole genome shotgun (WGS) entry which is preliminary data.</text>
</comment>
<proteinExistence type="predicted"/>
<keyword evidence="2" id="KW-1185">Reference proteome</keyword>
<gene>
    <name evidence="1" type="ORF">WMO63_08845</name>
</gene>
<evidence type="ECO:0000313" key="1">
    <source>
        <dbReference type="EMBL" id="MEQ2465771.1"/>
    </source>
</evidence>
<dbReference type="RefSeq" id="WP_031534776.1">
    <property type="nucleotide sequence ID" value="NZ_JBBMFN010000016.1"/>
</dbReference>